<evidence type="ECO:0000313" key="1">
    <source>
        <dbReference type="EMBL" id="SUX33001.1"/>
    </source>
</evidence>
<accession>A0AAX2MAQ7</accession>
<protein>
    <submittedName>
        <fullName evidence="1">Uncharacterized protein</fullName>
    </submittedName>
</protein>
<reference evidence="1 2" key="1">
    <citation type="submission" date="2018-06" db="EMBL/GenBank/DDBJ databases">
        <authorList>
            <consortium name="Pathogen Informatics"/>
            <person name="Doyle S."/>
        </authorList>
    </citation>
    <scope>NUCLEOTIDE SEQUENCE [LARGE SCALE GENOMIC DNA]</scope>
    <source>
        <strain evidence="1 2">NCTC8684</strain>
    </source>
</reference>
<name>A0AAX2MAQ7_CHRVL</name>
<organism evidence="1 2">
    <name type="scientific">Chromobacterium violaceum</name>
    <dbReference type="NCBI Taxonomy" id="536"/>
    <lineage>
        <taxon>Bacteria</taxon>
        <taxon>Pseudomonadati</taxon>
        <taxon>Pseudomonadota</taxon>
        <taxon>Betaproteobacteria</taxon>
        <taxon>Neisseriales</taxon>
        <taxon>Chromobacteriaceae</taxon>
        <taxon>Chromobacterium</taxon>
    </lineage>
</organism>
<sequence length="57" mass="5955">MAEACATSSIPSDNGTVAWMRVLAPIVTAALSRRSSAVPPFAEVAPSGRLRSQILSR</sequence>
<dbReference type="EMBL" id="UIGR01000001">
    <property type="protein sequence ID" value="SUX33001.1"/>
    <property type="molecule type" value="Genomic_DNA"/>
</dbReference>
<dbReference type="AlphaFoldDB" id="A0AAX2MAQ7"/>
<proteinExistence type="predicted"/>
<evidence type="ECO:0000313" key="2">
    <source>
        <dbReference type="Proteomes" id="UP000254029"/>
    </source>
</evidence>
<dbReference type="Proteomes" id="UP000254029">
    <property type="component" value="Unassembled WGS sequence"/>
</dbReference>
<gene>
    <name evidence="1" type="ORF">NCTC8684_02089</name>
</gene>
<comment type="caution">
    <text evidence="1">The sequence shown here is derived from an EMBL/GenBank/DDBJ whole genome shotgun (WGS) entry which is preliminary data.</text>
</comment>